<dbReference type="EMBL" id="JADKGY010000008">
    <property type="protein sequence ID" value="MBK9982873.1"/>
    <property type="molecule type" value="Genomic_DNA"/>
</dbReference>
<dbReference type="GO" id="GO:0016899">
    <property type="term" value="F:oxidoreductase activity, acting on the CH-OH group of donors, oxygen as acceptor"/>
    <property type="evidence" value="ECO:0007669"/>
    <property type="project" value="InterPro"/>
</dbReference>
<dbReference type="InterPro" id="IPR010031">
    <property type="entry name" value="FAD_lactone_oxidase-like"/>
</dbReference>
<dbReference type="SUPFAM" id="SSF56176">
    <property type="entry name" value="FAD-binding/transporter-associated domain-like"/>
    <property type="match status" value="1"/>
</dbReference>
<evidence type="ECO:0000313" key="2">
    <source>
        <dbReference type="EMBL" id="MBK9982873.1"/>
    </source>
</evidence>
<feature type="domain" description="FAD-binding PCMH-type" evidence="1">
    <location>
        <begin position="32"/>
        <end position="232"/>
    </location>
</feature>
<proteinExistence type="predicted"/>
<dbReference type="Gene3D" id="3.30.465.10">
    <property type="match status" value="1"/>
</dbReference>
<protein>
    <submittedName>
        <fullName evidence="2">FAD-binding protein</fullName>
    </submittedName>
</protein>
<dbReference type="Proteomes" id="UP000808337">
    <property type="component" value="Unassembled WGS sequence"/>
</dbReference>
<sequence>MPVYTNYKWTNLHENISFTAEQYHVIYNRNPDGSTPIGFVAKWNSGLNNIKTVLRDAITNGKPVKVFGGGWSLSDIQKTTGYLINANALNMIEPGLPATQVEPGIPGNLYCLAQCGASVMEINTQLQQSNLALSTSGASDGQSIVGAISTGTHGSSFTFGSMQDFVEGLHIVVSDTLHYWVEGNTRIVSDVFVNNFAPGATRINNDAVFQAALVSFGSFGVIYAVLIKAEPIYALKRCQKYFPWVTIRNFLNDPSNIAGLGLPVANPYYFSVLVNPYKLDATVVSVMEKVAFTPQMPPTSNPSFGPSNDVLHVIGKVSSIIPHTIPTIMKWLDKLIKKQYKEESNVVSIPGYTFMDGTSIAKGKALSVEIGIDVSQALAAANIIIPLCNVTPFPGIITFRYVKKSKSTLAFTKYPVTCAIEFPAPFSNQTNNFYNALYPALDAAGIEYTLHWGQCNNLNDINVRTKYGDAAVDAWIAARQTILPTNALQTMYANDFLHRLGLDELSVV</sequence>
<dbReference type="InterPro" id="IPR036318">
    <property type="entry name" value="FAD-bd_PCMH-like_sf"/>
</dbReference>
<gene>
    <name evidence="2" type="ORF">IPP15_10715</name>
</gene>
<evidence type="ECO:0000259" key="1">
    <source>
        <dbReference type="PROSITE" id="PS51387"/>
    </source>
</evidence>
<dbReference type="InterPro" id="IPR006094">
    <property type="entry name" value="Oxid_FAD_bind_N"/>
</dbReference>
<reference evidence="2 3" key="1">
    <citation type="submission" date="2020-10" db="EMBL/GenBank/DDBJ databases">
        <title>Connecting structure to function with the recovery of over 1000 high-quality activated sludge metagenome-assembled genomes encoding full-length rRNA genes using long-read sequencing.</title>
        <authorList>
            <person name="Singleton C.M."/>
            <person name="Petriglieri F."/>
            <person name="Kristensen J.M."/>
            <person name="Kirkegaard R.H."/>
            <person name="Michaelsen T.Y."/>
            <person name="Andersen M.H."/>
            <person name="Karst S.M."/>
            <person name="Dueholm M.S."/>
            <person name="Nielsen P.H."/>
            <person name="Albertsen M."/>
        </authorList>
    </citation>
    <scope>NUCLEOTIDE SEQUENCE [LARGE SCALE GENOMIC DNA]</scope>
    <source>
        <strain evidence="2">Ribe_18-Q3-R11-54_MAXAC.273</strain>
    </source>
</reference>
<dbReference type="PANTHER" id="PTHR43762">
    <property type="entry name" value="L-GULONOLACTONE OXIDASE"/>
    <property type="match status" value="1"/>
</dbReference>
<dbReference type="GO" id="GO:0071949">
    <property type="term" value="F:FAD binding"/>
    <property type="evidence" value="ECO:0007669"/>
    <property type="project" value="InterPro"/>
</dbReference>
<name>A0A9D7XST3_9BACT</name>
<dbReference type="AlphaFoldDB" id="A0A9D7XST3"/>
<dbReference type="PROSITE" id="PS51387">
    <property type="entry name" value="FAD_PCMH"/>
    <property type="match status" value="1"/>
</dbReference>
<accession>A0A9D7XST3</accession>
<organism evidence="2 3">
    <name type="scientific">Candidatus Opimibacter skivensis</name>
    <dbReference type="NCBI Taxonomy" id="2982028"/>
    <lineage>
        <taxon>Bacteria</taxon>
        <taxon>Pseudomonadati</taxon>
        <taxon>Bacteroidota</taxon>
        <taxon>Saprospiria</taxon>
        <taxon>Saprospirales</taxon>
        <taxon>Saprospiraceae</taxon>
        <taxon>Candidatus Opimibacter</taxon>
    </lineage>
</organism>
<dbReference type="InterPro" id="IPR016169">
    <property type="entry name" value="FAD-bd_PCMH_sub2"/>
</dbReference>
<dbReference type="InterPro" id="IPR016166">
    <property type="entry name" value="FAD-bd_PCMH"/>
</dbReference>
<dbReference type="Pfam" id="PF01565">
    <property type="entry name" value="FAD_binding_4"/>
    <property type="match status" value="1"/>
</dbReference>
<evidence type="ECO:0000313" key="3">
    <source>
        <dbReference type="Proteomes" id="UP000808337"/>
    </source>
</evidence>
<dbReference type="PANTHER" id="PTHR43762:SF1">
    <property type="entry name" value="D-ARABINONO-1,4-LACTONE OXIDASE"/>
    <property type="match status" value="1"/>
</dbReference>
<comment type="caution">
    <text evidence="2">The sequence shown here is derived from an EMBL/GenBank/DDBJ whole genome shotgun (WGS) entry which is preliminary data.</text>
</comment>